<accession>A0A6L2MRG4</accession>
<dbReference type="EMBL" id="BKCJ010006981">
    <property type="protein sequence ID" value="GEU74945.1"/>
    <property type="molecule type" value="Genomic_DNA"/>
</dbReference>
<evidence type="ECO:0000313" key="1">
    <source>
        <dbReference type="EMBL" id="GEU74945.1"/>
    </source>
</evidence>
<proteinExistence type="predicted"/>
<protein>
    <submittedName>
        <fullName evidence="1">Uncharacterized protein</fullName>
    </submittedName>
</protein>
<gene>
    <name evidence="1" type="ORF">Tci_046923</name>
</gene>
<sequence>MTLNIEDEVNNSELDMSFETPAFWSSGGDSGPDIKGGNSSRVWVDGFELAELTLDDVLDKLDDDRFTETINDEEDLGGIVNFLELKHDDFIDINDEAYKERMCKLLGMAYKKPSLILIEKVEVTRGFAESKICDKIKEPLSPRLNEDEYSICCENTTHMMKALKEARMESREMLLSIQHSLKMLLDIISKMNKKLEDEKIKRNDKGKEKLNNF</sequence>
<reference evidence="1" key="1">
    <citation type="journal article" date="2019" name="Sci. Rep.">
        <title>Draft genome of Tanacetum cinerariifolium, the natural source of mosquito coil.</title>
        <authorList>
            <person name="Yamashiro T."/>
            <person name="Shiraishi A."/>
            <person name="Satake H."/>
            <person name="Nakayama K."/>
        </authorList>
    </citation>
    <scope>NUCLEOTIDE SEQUENCE</scope>
</reference>
<organism evidence="1">
    <name type="scientific">Tanacetum cinerariifolium</name>
    <name type="common">Dalmatian daisy</name>
    <name type="synonym">Chrysanthemum cinerariifolium</name>
    <dbReference type="NCBI Taxonomy" id="118510"/>
    <lineage>
        <taxon>Eukaryota</taxon>
        <taxon>Viridiplantae</taxon>
        <taxon>Streptophyta</taxon>
        <taxon>Embryophyta</taxon>
        <taxon>Tracheophyta</taxon>
        <taxon>Spermatophyta</taxon>
        <taxon>Magnoliopsida</taxon>
        <taxon>eudicotyledons</taxon>
        <taxon>Gunneridae</taxon>
        <taxon>Pentapetalae</taxon>
        <taxon>asterids</taxon>
        <taxon>campanulids</taxon>
        <taxon>Asterales</taxon>
        <taxon>Asteraceae</taxon>
        <taxon>Asteroideae</taxon>
        <taxon>Anthemideae</taxon>
        <taxon>Anthemidinae</taxon>
        <taxon>Tanacetum</taxon>
    </lineage>
</organism>
<name>A0A6L2MRG4_TANCI</name>
<dbReference type="AlphaFoldDB" id="A0A6L2MRG4"/>
<comment type="caution">
    <text evidence="1">The sequence shown here is derived from an EMBL/GenBank/DDBJ whole genome shotgun (WGS) entry which is preliminary data.</text>
</comment>